<comment type="similarity">
    <text evidence="2 9">Belongs to the SPCS3 family.</text>
</comment>
<gene>
    <name evidence="11" type="ORF">PPAR00522_LOCUS8757</name>
</gene>
<evidence type="ECO:0000256" key="10">
    <source>
        <dbReference type="SAM" id="SignalP"/>
    </source>
</evidence>
<keyword evidence="6 9" id="KW-1133">Transmembrane helix</keyword>
<sequence>MHSFWNRVNVLLSLFAMVGGALCVCTGMTDIFHTASPTVSISVDKFFRFIPFGNGQEQAVMSLNVDADLRSSFSWNTKQLFVQIQVEFDIPSPLKSKSDWDADELPDSIDGANFTTSTAVSGSKSITTPATPSRTAQVVVWDAIIQNTDQAWVQSKGMRPKYVLSDPGSLRGRAYNLTMVWNVMPKVGYLYSRKHTASGGVFPENYIY</sequence>
<evidence type="ECO:0000313" key="11">
    <source>
        <dbReference type="EMBL" id="CAD8772352.1"/>
    </source>
</evidence>
<reference evidence="11" key="1">
    <citation type="submission" date="2021-01" db="EMBL/GenBank/DDBJ databases">
        <authorList>
            <person name="Corre E."/>
            <person name="Pelletier E."/>
            <person name="Niang G."/>
            <person name="Scheremetjew M."/>
            <person name="Finn R."/>
            <person name="Kale V."/>
            <person name="Holt S."/>
            <person name="Cochrane G."/>
            <person name="Meng A."/>
            <person name="Brown T."/>
            <person name="Cohen L."/>
        </authorList>
    </citation>
    <scope>NUCLEOTIDE SEQUENCE</scope>
    <source>
        <strain evidence="11">SAG 63-3</strain>
    </source>
</reference>
<evidence type="ECO:0000256" key="2">
    <source>
        <dbReference type="ARBA" id="ARBA00009289"/>
    </source>
</evidence>
<proteinExistence type="inferred from homology"/>
<comment type="subcellular location">
    <subcellularLocation>
        <location evidence="1">Endoplasmic reticulum membrane</location>
        <topology evidence="1">Single-pass type II membrane protein</topology>
    </subcellularLocation>
</comment>
<evidence type="ECO:0000256" key="6">
    <source>
        <dbReference type="ARBA" id="ARBA00022989"/>
    </source>
</evidence>
<keyword evidence="3 9" id="KW-0812">Transmembrane</keyword>
<evidence type="ECO:0000256" key="3">
    <source>
        <dbReference type="ARBA" id="ARBA00022692"/>
    </source>
</evidence>
<keyword evidence="10" id="KW-0732">Signal</keyword>
<organism evidence="11">
    <name type="scientific">Polytomella parva</name>
    <dbReference type="NCBI Taxonomy" id="51329"/>
    <lineage>
        <taxon>Eukaryota</taxon>
        <taxon>Viridiplantae</taxon>
        <taxon>Chlorophyta</taxon>
        <taxon>core chlorophytes</taxon>
        <taxon>Chlorophyceae</taxon>
        <taxon>CS clade</taxon>
        <taxon>Chlamydomonadales</taxon>
        <taxon>Chlamydomonadaceae</taxon>
        <taxon>Polytomella</taxon>
    </lineage>
</organism>
<dbReference type="GO" id="GO:0005787">
    <property type="term" value="C:signal peptidase complex"/>
    <property type="evidence" value="ECO:0007669"/>
    <property type="project" value="UniProtKB-UniRule"/>
</dbReference>
<dbReference type="AlphaFoldDB" id="A0A7S0UUJ5"/>
<protein>
    <recommendedName>
        <fullName evidence="8 9">Signal peptidase complex subunit 3</fullName>
    </recommendedName>
    <alternativeName>
        <fullName evidence="9">Microsomal signal peptidase 22 kDa subunit</fullName>
    </alternativeName>
</protein>
<evidence type="ECO:0000256" key="9">
    <source>
        <dbReference type="PIRNR" id="PIRNR016089"/>
    </source>
</evidence>
<evidence type="ECO:0000256" key="8">
    <source>
        <dbReference type="ARBA" id="ARBA00029556"/>
    </source>
</evidence>
<accession>A0A7S0UUJ5</accession>
<feature type="chain" id="PRO_5030951387" description="Signal peptidase complex subunit 3" evidence="10">
    <location>
        <begin position="24"/>
        <end position="208"/>
    </location>
</feature>
<keyword evidence="5 9" id="KW-0735">Signal-anchor</keyword>
<feature type="signal peptide" evidence="10">
    <location>
        <begin position="1"/>
        <end position="23"/>
    </location>
</feature>
<dbReference type="Pfam" id="PF04573">
    <property type="entry name" value="SPC22"/>
    <property type="match status" value="2"/>
</dbReference>
<evidence type="ECO:0000256" key="5">
    <source>
        <dbReference type="ARBA" id="ARBA00022968"/>
    </source>
</evidence>
<dbReference type="InterPro" id="IPR007653">
    <property type="entry name" value="SPC3"/>
</dbReference>
<dbReference type="EMBL" id="HBFM01014016">
    <property type="protein sequence ID" value="CAD8772352.1"/>
    <property type="molecule type" value="Transcribed_RNA"/>
</dbReference>
<keyword evidence="7 9" id="KW-0472">Membrane</keyword>
<dbReference type="GO" id="GO:0045047">
    <property type="term" value="P:protein targeting to ER"/>
    <property type="evidence" value="ECO:0007669"/>
    <property type="project" value="TreeGrafter"/>
</dbReference>
<evidence type="ECO:0000256" key="1">
    <source>
        <dbReference type="ARBA" id="ARBA00004648"/>
    </source>
</evidence>
<evidence type="ECO:0000256" key="4">
    <source>
        <dbReference type="ARBA" id="ARBA00022824"/>
    </source>
</evidence>
<dbReference type="PANTHER" id="PTHR12804">
    <property type="entry name" value="MICROSOMAL SIGNAL PEPTIDASE 23 KD SUBUNIT SPC22/23"/>
    <property type="match status" value="1"/>
</dbReference>
<dbReference type="PANTHER" id="PTHR12804:SF0">
    <property type="entry name" value="SIGNAL PEPTIDASE COMPLEX SUBUNIT 3"/>
    <property type="match status" value="1"/>
</dbReference>
<name>A0A7S0UUJ5_9CHLO</name>
<comment type="function">
    <text evidence="9">Essential component of the signal peptidase complex (SPC) which catalyzes the cleavage of N-terminal signal sequences from nascent proteins as they are translocated into the lumen of the endoplasmic reticulum. Essential for the SPC catalytic activity, possibly by stabilizing and positioning the active center of the complex close to the lumenal surface.</text>
</comment>
<dbReference type="GO" id="GO:0006465">
    <property type="term" value="P:signal peptide processing"/>
    <property type="evidence" value="ECO:0007669"/>
    <property type="project" value="UniProtKB-UniRule"/>
</dbReference>
<evidence type="ECO:0000256" key="7">
    <source>
        <dbReference type="ARBA" id="ARBA00023136"/>
    </source>
</evidence>
<keyword evidence="4 9" id="KW-0256">Endoplasmic reticulum</keyword>
<dbReference type="PIRSF" id="PIRSF016089">
    <property type="entry name" value="SPC22"/>
    <property type="match status" value="1"/>
</dbReference>